<dbReference type="InterPro" id="IPR036271">
    <property type="entry name" value="Tet_transcr_reg_TetR-rel_C_sf"/>
</dbReference>
<evidence type="ECO:0000313" key="5">
    <source>
        <dbReference type="EMBL" id="TQJ00812.1"/>
    </source>
</evidence>
<sequence>MQIMHHSGPEFGDGAGYSVTEAARRTQIIGATIETLAELGYHRTSFARIVERAGLSSTRMISYYFPSKNELMFAVVGDILDSQDLTERYTPDTDRAGLLRAYIEAEIDFLRTHPLRVRALLEIGRNWTNEGGTNDGGTEPHRAALNGMLWRDIQLGQIERQLTQGQREGAFGEFDASVMAMTIRQALDGAAIKLAAQPDLDLAAYGAELADLFDRATRA</sequence>
<evidence type="ECO:0000259" key="4">
    <source>
        <dbReference type="Pfam" id="PF00440"/>
    </source>
</evidence>
<feature type="domain" description="HTH tetR-type" evidence="4">
    <location>
        <begin position="28"/>
        <end position="75"/>
    </location>
</feature>
<keyword evidence="6" id="KW-1185">Reference proteome</keyword>
<dbReference type="PANTHER" id="PTHR30055">
    <property type="entry name" value="HTH-TYPE TRANSCRIPTIONAL REGULATOR RUTR"/>
    <property type="match status" value="1"/>
</dbReference>
<keyword evidence="3" id="KW-0804">Transcription</keyword>
<comment type="caution">
    <text evidence="5">The sequence shown here is derived from an EMBL/GenBank/DDBJ whole genome shotgun (WGS) entry which is preliminary data.</text>
</comment>
<dbReference type="GO" id="GO:0003700">
    <property type="term" value="F:DNA-binding transcription factor activity"/>
    <property type="evidence" value="ECO:0007669"/>
    <property type="project" value="TreeGrafter"/>
</dbReference>
<evidence type="ECO:0000256" key="2">
    <source>
        <dbReference type="ARBA" id="ARBA00023125"/>
    </source>
</evidence>
<dbReference type="SUPFAM" id="SSF46689">
    <property type="entry name" value="Homeodomain-like"/>
    <property type="match status" value="1"/>
</dbReference>
<dbReference type="InterPro" id="IPR050109">
    <property type="entry name" value="HTH-type_TetR-like_transc_reg"/>
</dbReference>
<organism evidence="5 6">
    <name type="scientific">Amycolatopsis cihanbeyliensis</name>
    <dbReference type="NCBI Taxonomy" id="1128664"/>
    <lineage>
        <taxon>Bacteria</taxon>
        <taxon>Bacillati</taxon>
        <taxon>Actinomycetota</taxon>
        <taxon>Actinomycetes</taxon>
        <taxon>Pseudonocardiales</taxon>
        <taxon>Pseudonocardiaceae</taxon>
        <taxon>Amycolatopsis</taxon>
    </lineage>
</organism>
<evidence type="ECO:0000313" key="6">
    <source>
        <dbReference type="Proteomes" id="UP000320876"/>
    </source>
</evidence>
<dbReference type="PANTHER" id="PTHR30055:SF234">
    <property type="entry name" value="HTH-TYPE TRANSCRIPTIONAL REGULATOR BETI"/>
    <property type="match status" value="1"/>
</dbReference>
<evidence type="ECO:0000256" key="3">
    <source>
        <dbReference type="ARBA" id="ARBA00023163"/>
    </source>
</evidence>
<dbReference type="Proteomes" id="UP000320876">
    <property type="component" value="Unassembled WGS sequence"/>
</dbReference>
<evidence type="ECO:0000256" key="1">
    <source>
        <dbReference type="ARBA" id="ARBA00023015"/>
    </source>
</evidence>
<proteinExistence type="predicted"/>
<dbReference type="Gene3D" id="1.10.10.60">
    <property type="entry name" value="Homeodomain-like"/>
    <property type="match status" value="1"/>
</dbReference>
<dbReference type="GO" id="GO:0000976">
    <property type="term" value="F:transcription cis-regulatory region binding"/>
    <property type="evidence" value="ECO:0007669"/>
    <property type="project" value="TreeGrafter"/>
</dbReference>
<keyword evidence="2" id="KW-0238">DNA-binding</keyword>
<dbReference type="RefSeq" id="WP_141995699.1">
    <property type="nucleotide sequence ID" value="NZ_VFML01000001.1"/>
</dbReference>
<keyword evidence="1" id="KW-0805">Transcription regulation</keyword>
<dbReference type="InterPro" id="IPR009057">
    <property type="entry name" value="Homeodomain-like_sf"/>
</dbReference>
<dbReference type="Gene3D" id="1.10.357.10">
    <property type="entry name" value="Tetracycline Repressor, domain 2"/>
    <property type="match status" value="1"/>
</dbReference>
<protein>
    <submittedName>
        <fullName evidence="5">TetR family transcriptional regulator</fullName>
    </submittedName>
</protein>
<dbReference type="SUPFAM" id="SSF48498">
    <property type="entry name" value="Tetracyclin repressor-like, C-terminal domain"/>
    <property type="match status" value="1"/>
</dbReference>
<dbReference type="OrthoDB" id="9806334at2"/>
<dbReference type="Pfam" id="PF00440">
    <property type="entry name" value="TetR_N"/>
    <property type="match status" value="1"/>
</dbReference>
<gene>
    <name evidence="5" type="ORF">FB471_0463</name>
</gene>
<reference evidence="5 6" key="1">
    <citation type="submission" date="2019-06" db="EMBL/GenBank/DDBJ databases">
        <title>Sequencing the genomes of 1000 actinobacteria strains.</title>
        <authorList>
            <person name="Klenk H.-P."/>
        </authorList>
    </citation>
    <scope>NUCLEOTIDE SEQUENCE [LARGE SCALE GENOMIC DNA]</scope>
    <source>
        <strain evidence="5 6">DSM 45679</strain>
    </source>
</reference>
<accession>A0A542DCL1</accession>
<name>A0A542DCL1_AMYCI</name>
<dbReference type="InterPro" id="IPR001647">
    <property type="entry name" value="HTH_TetR"/>
</dbReference>
<dbReference type="AlphaFoldDB" id="A0A542DCL1"/>
<dbReference type="EMBL" id="VFML01000001">
    <property type="protein sequence ID" value="TQJ00812.1"/>
    <property type="molecule type" value="Genomic_DNA"/>
</dbReference>